<keyword evidence="4" id="KW-0611">Plant defense</keyword>
<dbReference type="InterPro" id="IPR042197">
    <property type="entry name" value="Apaf_helical"/>
</dbReference>
<dbReference type="Pfam" id="PF01582">
    <property type="entry name" value="TIR"/>
    <property type="match status" value="1"/>
</dbReference>
<keyword evidence="2" id="KW-0433">Leucine-rich repeat</keyword>
<dbReference type="GO" id="GO:0005524">
    <property type="term" value="F:ATP binding"/>
    <property type="evidence" value="ECO:0007669"/>
    <property type="project" value="UniProtKB-KW"/>
</dbReference>
<sequence>MGISVFKDDVKLERGKHISTELLKAIEESRIAIIIFSEDYASSTWCLEELATIMECVELKEQTAYPVFYNVEPSDLRMKGEKSSFAKALEKHVEDFKAYKPEADHMDYAMQKRLGKRYLALREAKRNQTIRDNLEKVQRWKNALHRAAGIAGLDVRKTANGNEAKSIDKIINDNFRNMQHTVSTTEKYLVGIESRIGEVESLLRLHSGRVCFVGIWGIGGIGKTTVARKYFDKVSHQFQRSCFIANVREESKKHELMYLQKTLLSRLLNEKSMKIASYFEGADMIKRKLCRLKVLIVFDDVDDEDQLEYLVGNHDWFGDGSRIITTTRNQDLLRSHDQLYSVPELTKDEAVEVFSWHAFQKQTPDREFLKLSVSVVDYAKGLPLALKVLGSFLYKRGMTKWRSALDKLRDTGYEKIVKQLSLSLDGLNHEEKNIFLDIACFFRGRKRDDVITILNSFGFRSEIGIDVLVQKSLLHISEGMVEMHDLIEQMGQQVVRSVDQDRPWNHSRLWHEPDIKTVFSANQRTESIEGIMVPIGSDRHICKWSKAFENMPCLRLLIVKGEEETGIPRVVFIHDGETIIRKKVGVASVEDKMRKVRLRWFGHVMRRSTDAPVCEKLALDGFKRGRDQSFQFSPAHRYWLRDVNANCIASYITRDNCQSSDCMELRRRTKKVERSERTIYPDADCEIVSCFLDFQLMGLSPRSTIWAPPVLKHGPNMLHIQQ</sequence>
<dbReference type="InterPro" id="IPR058192">
    <property type="entry name" value="WHD_ROQ1-like"/>
</dbReference>
<dbReference type="GO" id="GO:0006952">
    <property type="term" value="P:defense response"/>
    <property type="evidence" value="ECO:0007669"/>
    <property type="project" value="UniProtKB-KW"/>
</dbReference>
<name>A0A2G2WKB5_CAPBA</name>
<dbReference type="Gene3D" id="1.10.8.430">
    <property type="entry name" value="Helical domain of apoptotic protease-activating factors"/>
    <property type="match status" value="1"/>
</dbReference>
<evidence type="ECO:0000313" key="8">
    <source>
        <dbReference type="EMBL" id="PHT45671.1"/>
    </source>
</evidence>
<dbReference type="Proteomes" id="UP000224567">
    <property type="component" value="Unassembled WGS sequence"/>
</dbReference>
<dbReference type="GO" id="GO:0016020">
    <property type="term" value="C:membrane"/>
    <property type="evidence" value="ECO:0007669"/>
    <property type="project" value="UniProtKB-SubCell"/>
</dbReference>
<dbReference type="InterPro" id="IPR044974">
    <property type="entry name" value="Disease_R_plants"/>
</dbReference>
<keyword evidence="3" id="KW-0677">Repeat</keyword>
<dbReference type="Gene3D" id="3.40.50.300">
    <property type="entry name" value="P-loop containing nucleotide triphosphate hydrolases"/>
    <property type="match status" value="1"/>
</dbReference>
<keyword evidence="9" id="KW-1185">Reference proteome</keyword>
<dbReference type="AlphaFoldDB" id="A0A2G2WKB5"/>
<evidence type="ECO:0000256" key="6">
    <source>
        <dbReference type="ARBA" id="ARBA00023136"/>
    </source>
</evidence>
<evidence type="ECO:0000313" key="9">
    <source>
        <dbReference type="Proteomes" id="UP000224567"/>
    </source>
</evidence>
<dbReference type="PROSITE" id="PS50104">
    <property type="entry name" value="TIR"/>
    <property type="match status" value="1"/>
</dbReference>
<evidence type="ECO:0000256" key="3">
    <source>
        <dbReference type="ARBA" id="ARBA00022737"/>
    </source>
</evidence>
<comment type="caution">
    <text evidence="8">The sequence shown here is derived from an EMBL/GenBank/DDBJ whole genome shotgun (WGS) entry which is preliminary data.</text>
</comment>
<gene>
    <name evidence="8" type="ORF">CQW23_14829</name>
</gene>
<dbReference type="PANTHER" id="PTHR11017">
    <property type="entry name" value="LEUCINE-RICH REPEAT-CONTAINING PROTEIN"/>
    <property type="match status" value="1"/>
</dbReference>
<keyword evidence="5" id="KW-0175">Coiled coil</keyword>
<dbReference type="SUPFAM" id="SSF52200">
    <property type="entry name" value="Toll/Interleukin receptor TIR domain"/>
    <property type="match status" value="1"/>
</dbReference>
<dbReference type="SUPFAM" id="SSF46785">
    <property type="entry name" value="Winged helix' DNA-binding domain"/>
    <property type="match status" value="1"/>
</dbReference>
<evidence type="ECO:0000256" key="4">
    <source>
        <dbReference type="ARBA" id="ARBA00022821"/>
    </source>
</evidence>
<evidence type="ECO:0000256" key="2">
    <source>
        <dbReference type="ARBA" id="ARBA00022614"/>
    </source>
</evidence>
<keyword evidence="6" id="KW-0472">Membrane</keyword>
<dbReference type="EMBL" id="MLFT02000006">
    <property type="protein sequence ID" value="PHT45671.1"/>
    <property type="molecule type" value="Genomic_DNA"/>
</dbReference>
<dbReference type="OrthoDB" id="1296898at2759"/>
<evidence type="ECO:0000259" key="7">
    <source>
        <dbReference type="PROSITE" id="PS50104"/>
    </source>
</evidence>
<dbReference type="InterPro" id="IPR002182">
    <property type="entry name" value="NB-ARC"/>
</dbReference>
<dbReference type="PANTHER" id="PTHR11017:SF580">
    <property type="entry name" value="ADP-RIBOSYL CYCLASE_CYCLIC ADP-RIBOSE HYDROLASE"/>
    <property type="match status" value="1"/>
</dbReference>
<feature type="domain" description="TIR" evidence="7">
    <location>
        <begin position="1"/>
        <end position="118"/>
    </location>
</feature>
<protein>
    <recommendedName>
        <fullName evidence="7">TIR domain-containing protein</fullName>
    </recommendedName>
</protein>
<evidence type="ECO:0000256" key="5">
    <source>
        <dbReference type="ARBA" id="ARBA00023054"/>
    </source>
</evidence>
<evidence type="ECO:0000256" key="1">
    <source>
        <dbReference type="ARBA" id="ARBA00004170"/>
    </source>
</evidence>
<dbReference type="InterPro" id="IPR000157">
    <property type="entry name" value="TIR_dom"/>
</dbReference>
<dbReference type="PRINTS" id="PR00364">
    <property type="entry name" value="DISEASERSIST"/>
</dbReference>
<dbReference type="Pfam" id="PF23282">
    <property type="entry name" value="WHD_ROQ1"/>
    <property type="match status" value="1"/>
</dbReference>
<dbReference type="GO" id="GO:0007165">
    <property type="term" value="P:signal transduction"/>
    <property type="evidence" value="ECO:0007669"/>
    <property type="project" value="InterPro"/>
</dbReference>
<accession>A0A2G2WKB5</accession>
<dbReference type="InterPro" id="IPR027417">
    <property type="entry name" value="P-loop_NTPase"/>
</dbReference>
<dbReference type="InterPro" id="IPR035897">
    <property type="entry name" value="Toll_tir_struct_dom_sf"/>
</dbReference>
<reference evidence="9" key="2">
    <citation type="journal article" date="2017" name="J. Anim. Genet.">
        <title>Multiple reference genome sequences of hot pepper reveal the massive evolution of plant disease resistance genes by retroduplication.</title>
        <authorList>
            <person name="Kim S."/>
            <person name="Park J."/>
            <person name="Yeom S.-I."/>
            <person name="Kim Y.-M."/>
            <person name="Seo E."/>
            <person name="Kim K.-T."/>
            <person name="Kim M.-S."/>
            <person name="Lee J.M."/>
            <person name="Cheong K."/>
            <person name="Shin H.-S."/>
            <person name="Kim S.-B."/>
            <person name="Han K."/>
            <person name="Lee J."/>
            <person name="Park M."/>
            <person name="Lee H.-A."/>
            <person name="Lee H.-Y."/>
            <person name="Lee Y."/>
            <person name="Oh S."/>
            <person name="Lee J.H."/>
            <person name="Choi E."/>
            <person name="Choi E."/>
            <person name="Lee S.E."/>
            <person name="Jeon J."/>
            <person name="Kim H."/>
            <person name="Choi G."/>
            <person name="Song H."/>
            <person name="Lee J."/>
            <person name="Lee S.-C."/>
            <person name="Kwon J.-K."/>
            <person name="Lee H.-Y."/>
            <person name="Koo N."/>
            <person name="Hong Y."/>
            <person name="Kim R.W."/>
            <person name="Kang W.-H."/>
            <person name="Huh J.H."/>
            <person name="Kang B.-C."/>
            <person name="Yang T.-J."/>
            <person name="Lee Y.-H."/>
            <person name="Bennetzen J.L."/>
            <person name="Choi D."/>
        </authorList>
    </citation>
    <scope>NUCLEOTIDE SEQUENCE [LARGE SCALE GENOMIC DNA]</scope>
    <source>
        <strain evidence="9">cv. PBC81</strain>
    </source>
</reference>
<dbReference type="InterPro" id="IPR036390">
    <property type="entry name" value="WH_DNA-bd_sf"/>
</dbReference>
<dbReference type="SUPFAM" id="SSF52540">
    <property type="entry name" value="P-loop containing nucleoside triphosphate hydrolases"/>
    <property type="match status" value="1"/>
</dbReference>
<dbReference type="SMART" id="SM00255">
    <property type="entry name" value="TIR"/>
    <property type="match status" value="1"/>
</dbReference>
<proteinExistence type="predicted"/>
<reference evidence="8 9" key="1">
    <citation type="journal article" date="2017" name="Genome Biol.">
        <title>New reference genome sequences of hot pepper reveal the massive evolution of plant disease-resistance genes by retroduplication.</title>
        <authorList>
            <person name="Kim S."/>
            <person name="Park J."/>
            <person name="Yeom S.I."/>
            <person name="Kim Y.M."/>
            <person name="Seo E."/>
            <person name="Kim K.T."/>
            <person name="Kim M.S."/>
            <person name="Lee J.M."/>
            <person name="Cheong K."/>
            <person name="Shin H.S."/>
            <person name="Kim S.B."/>
            <person name="Han K."/>
            <person name="Lee J."/>
            <person name="Park M."/>
            <person name="Lee H.A."/>
            <person name="Lee H.Y."/>
            <person name="Lee Y."/>
            <person name="Oh S."/>
            <person name="Lee J.H."/>
            <person name="Choi E."/>
            <person name="Choi E."/>
            <person name="Lee S.E."/>
            <person name="Jeon J."/>
            <person name="Kim H."/>
            <person name="Choi G."/>
            <person name="Song H."/>
            <person name="Lee J."/>
            <person name="Lee S.C."/>
            <person name="Kwon J.K."/>
            <person name="Lee H.Y."/>
            <person name="Koo N."/>
            <person name="Hong Y."/>
            <person name="Kim R.W."/>
            <person name="Kang W.H."/>
            <person name="Huh J.H."/>
            <person name="Kang B.C."/>
            <person name="Yang T.J."/>
            <person name="Lee Y.H."/>
            <person name="Bennetzen J.L."/>
            <person name="Choi D."/>
        </authorList>
    </citation>
    <scope>NUCLEOTIDE SEQUENCE [LARGE SCALE GENOMIC DNA]</scope>
    <source>
        <strain evidence="9">cv. PBC81</strain>
    </source>
</reference>
<dbReference type="Pfam" id="PF00931">
    <property type="entry name" value="NB-ARC"/>
    <property type="match status" value="1"/>
</dbReference>
<organism evidence="8 9">
    <name type="scientific">Capsicum baccatum</name>
    <name type="common">Peruvian pepper</name>
    <dbReference type="NCBI Taxonomy" id="33114"/>
    <lineage>
        <taxon>Eukaryota</taxon>
        <taxon>Viridiplantae</taxon>
        <taxon>Streptophyta</taxon>
        <taxon>Embryophyta</taxon>
        <taxon>Tracheophyta</taxon>
        <taxon>Spermatophyta</taxon>
        <taxon>Magnoliopsida</taxon>
        <taxon>eudicotyledons</taxon>
        <taxon>Gunneridae</taxon>
        <taxon>Pentapetalae</taxon>
        <taxon>asterids</taxon>
        <taxon>lamiids</taxon>
        <taxon>Solanales</taxon>
        <taxon>Solanaceae</taxon>
        <taxon>Solanoideae</taxon>
        <taxon>Capsiceae</taxon>
        <taxon>Capsicum</taxon>
    </lineage>
</organism>
<dbReference type="Gene3D" id="3.40.50.10140">
    <property type="entry name" value="Toll/interleukin-1 receptor homology (TIR) domain"/>
    <property type="match status" value="1"/>
</dbReference>
<comment type="subcellular location">
    <subcellularLocation>
        <location evidence="1">Membrane</location>
        <topology evidence="1">Peripheral membrane protein</topology>
    </subcellularLocation>
</comment>
<dbReference type="GO" id="GO:0043531">
    <property type="term" value="F:ADP binding"/>
    <property type="evidence" value="ECO:0007669"/>
    <property type="project" value="InterPro"/>
</dbReference>